<dbReference type="AlphaFoldDB" id="A0A0C9ZCJ3"/>
<sequence length="90" mass="10372">MSDDDVDEFFAEQEKRMNLPDEDMDAYIRARLQGRHKERNSLGCTGEDSHVDIHSTPPFRIHDHPIAPVDLTDLATNSNPSATPDYRHRR</sequence>
<feature type="region of interest" description="Disordered" evidence="1">
    <location>
        <begin position="71"/>
        <end position="90"/>
    </location>
</feature>
<organism evidence="2 3">
    <name type="scientific">Pisolithus microcarpus 441</name>
    <dbReference type="NCBI Taxonomy" id="765257"/>
    <lineage>
        <taxon>Eukaryota</taxon>
        <taxon>Fungi</taxon>
        <taxon>Dikarya</taxon>
        <taxon>Basidiomycota</taxon>
        <taxon>Agaricomycotina</taxon>
        <taxon>Agaricomycetes</taxon>
        <taxon>Agaricomycetidae</taxon>
        <taxon>Boletales</taxon>
        <taxon>Sclerodermatineae</taxon>
        <taxon>Pisolithaceae</taxon>
        <taxon>Pisolithus</taxon>
    </lineage>
</organism>
<dbReference type="EMBL" id="KN833822">
    <property type="protein sequence ID" value="KIK17683.1"/>
    <property type="molecule type" value="Genomic_DNA"/>
</dbReference>
<dbReference type="HOGENOM" id="CLU_2441689_0_0_1"/>
<accession>A0A0C9ZCJ3</accession>
<reference evidence="3" key="2">
    <citation type="submission" date="2015-01" db="EMBL/GenBank/DDBJ databases">
        <title>Evolutionary Origins and Diversification of the Mycorrhizal Mutualists.</title>
        <authorList>
            <consortium name="DOE Joint Genome Institute"/>
            <consortium name="Mycorrhizal Genomics Consortium"/>
            <person name="Kohler A."/>
            <person name="Kuo A."/>
            <person name="Nagy L.G."/>
            <person name="Floudas D."/>
            <person name="Copeland A."/>
            <person name="Barry K.W."/>
            <person name="Cichocki N."/>
            <person name="Veneault-Fourrey C."/>
            <person name="LaButti K."/>
            <person name="Lindquist E.A."/>
            <person name="Lipzen A."/>
            <person name="Lundell T."/>
            <person name="Morin E."/>
            <person name="Murat C."/>
            <person name="Riley R."/>
            <person name="Ohm R."/>
            <person name="Sun H."/>
            <person name="Tunlid A."/>
            <person name="Henrissat B."/>
            <person name="Grigoriev I.V."/>
            <person name="Hibbett D.S."/>
            <person name="Martin F."/>
        </authorList>
    </citation>
    <scope>NUCLEOTIDE SEQUENCE [LARGE SCALE GENOMIC DNA]</scope>
    <source>
        <strain evidence="3">441</strain>
    </source>
</reference>
<dbReference type="Proteomes" id="UP000054018">
    <property type="component" value="Unassembled WGS sequence"/>
</dbReference>
<evidence type="ECO:0000256" key="1">
    <source>
        <dbReference type="SAM" id="MobiDB-lite"/>
    </source>
</evidence>
<evidence type="ECO:0000313" key="2">
    <source>
        <dbReference type="EMBL" id="KIK17683.1"/>
    </source>
</evidence>
<dbReference type="OrthoDB" id="205514at2759"/>
<keyword evidence="3" id="KW-1185">Reference proteome</keyword>
<reference evidence="2 3" key="1">
    <citation type="submission" date="2014-04" db="EMBL/GenBank/DDBJ databases">
        <authorList>
            <consortium name="DOE Joint Genome Institute"/>
            <person name="Kuo A."/>
            <person name="Kohler A."/>
            <person name="Costa M.D."/>
            <person name="Nagy L.G."/>
            <person name="Floudas D."/>
            <person name="Copeland A."/>
            <person name="Barry K.W."/>
            <person name="Cichocki N."/>
            <person name="Veneault-Fourrey C."/>
            <person name="LaButti K."/>
            <person name="Lindquist E.A."/>
            <person name="Lipzen A."/>
            <person name="Lundell T."/>
            <person name="Morin E."/>
            <person name="Murat C."/>
            <person name="Sun H."/>
            <person name="Tunlid A."/>
            <person name="Henrissat B."/>
            <person name="Grigoriev I.V."/>
            <person name="Hibbett D.S."/>
            <person name="Martin F."/>
            <person name="Nordberg H.P."/>
            <person name="Cantor M.N."/>
            <person name="Hua S.X."/>
        </authorList>
    </citation>
    <scope>NUCLEOTIDE SEQUENCE [LARGE SCALE GENOMIC DNA]</scope>
    <source>
        <strain evidence="2 3">441</strain>
    </source>
</reference>
<gene>
    <name evidence="2" type="ORF">PISMIDRAFT_14931</name>
</gene>
<name>A0A0C9ZCJ3_9AGAM</name>
<protein>
    <submittedName>
        <fullName evidence="2">Uncharacterized protein</fullName>
    </submittedName>
</protein>
<proteinExistence type="predicted"/>
<evidence type="ECO:0000313" key="3">
    <source>
        <dbReference type="Proteomes" id="UP000054018"/>
    </source>
</evidence>